<name>A0ABP7TUJ3_9ACTN</name>
<dbReference type="Gene3D" id="3.90.1570.10">
    <property type="entry name" value="tt1808, chain A"/>
    <property type="match status" value="1"/>
</dbReference>
<accession>A0ABP7TUJ3</accession>
<evidence type="ECO:0000313" key="4">
    <source>
        <dbReference type="Proteomes" id="UP001500456"/>
    </source>
</evidence>
<dbReference type="Pfam" id="PF05685">
    <property type="entry name" value="Uma2"/>
    <property type="match status" value="1"/>
</dbReference>
<proteinExistence type="predicted"/>
<dbReference type="PANTHER" id="PTHR35400:SF3">
    <property type="entry name" value="SLL1072 PROTEIN"/>
    <property type="match status" value="1"/>
</dbReference>
<evidence type="ECO:0000259" key="2">
    <source>
        <dbReference type="Pfam" id="PF05685"/>
    </source>
</evidence>
<dbReference type="InterPro" id="IPR012296">
    <property type="entry name" value="Nuclease_put_TT1808"/>
</dbReference>
<gene>
    <name evidence="3" type="ORF">GCM10022232_91830</name>
</gene>
<reference evidence="4" key="1">
    <citation type="journal article" date="2019" name="Int. J. Syst. Evol. Microbiol.">
        <title>The Global Catalogue of Microorganisms (GCM) 10K type strain sequencing project: providing services to taxonomists for standard genome sequencing and annotation.</title>
        <authorList>
            <consortium name="The Broad Institute Genomics Platform"/>
            <consortium name="The Broad Institute Genome Sequencing Center for Infectious Disease"/>
            <person name="Wu L."/>
            <person name="Ma J."/>
        </authorList>
    </citation>
    <scope>NUCLEOTIDE SEQUENCE [LARGE SCALE GENOMIC DNA]</scope>
    <source>
        <strain evidence="4">JCM 16924</strain>
    </source>
</reference>
<feature type="domain" description="Putative restriction endonuclease" evidence="2">
    <location>
        <begin position="83"/>
        <end position="242"/>
    </location>
</feature>
<dbReference type="PANTHER" id="PTHR35400">
    <property type="entry name" value="SLR1083 PROTEIN"/>
    <property type="match status" value="1"/>
</dbReference>
<dbReference type="EMBL" id="BAAAZX010000054">
    <property type="protein sequence ID" value="GAA4031507.1"/>
    <property type="molecule type" value="Genomic_DNA"/>
</dbReference>
<feature type="compositionally biased region" description="Basic and acidic residues" evidence="1">
    <location>
        <begin position="1"/>
        <end position="21"/>
    </location>
</feature>
<dbReference type="Proteomes" id="UP001500456">
    <property type="component" value="Unassembled WGS sequence"/>
</dbReference>
<comment type="caution">
    <text evidence="3">The sequence shown here is derived from an EMBL/GenBank/DDBJ whole genome shotgun (WGS) entry which is preliminary data.</text>
</comment>
<sequence length="258" mass="28096">MAKVERRIREVGHACPERDAGATEGTEQYGGFDAERDVGPPNDPARAAGEMEGRRWRAVSVSPSAWTGPRPRPGNLREVAEKIEAATGLRAQIVGGKLVMSPTPRGKHAGVVKRLRRQLEAAALPDGLDAYEVSSIALPEDPDDYVTPDLVVLPTEWEDDDDWLAAPEDAALAVEVISQSEKSREIRDKADWYAVARVPVLLVIDPRKGTWALHTHPDNGAYKDVLPGKFGESVRLPAPLEIEVATDDFPVYGNSPRG</sequence>
<dbReference type="CDD" id="cd06260">
    <property type="entry name" value="DUF820-like"/>
    <property type="match status" value="1"/>
</dbReference>
<dbReference type="SUPFAM" id="SSF52980">
    <property type="entry name" value="Restriction endonuclease-like"/>
    <property type="match status" value="1"/>
</dbReference>
<protein>
    <recommendedName>
        <fullName evidence="2">Putative restriction endonuclease domain-containing protein</fullName>
    </recommendedName>
</protein>
<evidence type="ECO:0000313" key="3">
    <source>
        <dbReference type="EMBL" id="GAA4031507.1"/>
    </source>
</evidence>
<evidence type="ECO:0000256" key="1">
    <source>
        <dbReference type="SAM" id="MobiDB-lite"/>
    </source>
</evidence>
<organism evidence="3 4">
    <name type="scientific">Streptomyces plumbiresistens</name>
    <dbReference type="NCBI Taxonomy" id="511811"/>
    <lineage>
        <taxon>Bacteria</taxon>
        <taxon>Bacillati</taxon>
        <taxon>Actinomycetota</taxon>
        <taxon>Actinomycetes</taxon>
        <taxon>Kitasatosporales</taxon>
        <taxon>Streptomycetaceae</taxon>
        <taxon>Streptomyces</taxon>
    </lineage>
</organism>
<dbReference type="InterPro" id="IPR008538">
    <property type="entry name" value="Uma2"/>
</dbReference>
<dbReference type="InterPro" id="IPR011335">
    <property type="entry name" value="Restrct_endonuc-II-like"/>
</dbReference>
<feature type="region of interest" description="Disordered" evidence="1">
    <location>
        <begin position="1"/>
        <end position="75"/>
    </location>
</feature>
<keyword evidence="4" id="KW-1185">Reference proteome</keyword>